<dbReference type="GO" id="GO:0043709">
    <property type="term" value="P:cell adhesion involved in single-species biofilm formation"/>
    <property type="evidence" value="ECO:0007669"/>
    <property type="project" value="TreeGrafter"/>
</dbReference>
<organism evidence="2 3">
    <name type="scientific">Candidatus Acutalibacter pullistercoris</name>
    <dbReference type="NCBI Taxonomy" id="2838418"/>
    <lineage>
        <taxon>Bacteria</taxon>
        <taxon>Bacillati</taxon>
        <taxon>Bacillota</taxon>
        <taxon>Clostridia</taxon>
        <taxon>Eubacteriales</taxon>
        <taxon>Acutalibacteraceae</taxon>
        <taxon>Acutalibacter</taxon>
    </lineage>
</organism>
<comment type="caution">
    <text evidence="2">The sequence shown here is derived from an EMBL/GenBank/DDBJ whole genome shotgun (WGS) entry which is preliminary data.</text>
</comment>
<dbReference type="PANTHER" id="PTHR45138">
    <property type="entry name" value="REGULATORY COMPONENTS OF SENSORY TRANSDUCTION SYSTEM"/>
    <property type="match status" value="1"/>
</dbReference>
<dbReference type="EC" id="2.7.7.65" evidence="2"/>
<dbReference type="Gene3D" id="3.30.70.270">
    <property type="match status" value="1"/>
</dbReference>
<dbReference type="CDD" id="cd01949">
    <property type="entry name" value="GGDEF"/>
    <property type="match status" value="1"/>
</dbReference>
<keyword evidence="2" id="KW-0548">Nucleotidyltransferase</keyword>
<dbReference type="AlphaFoldDB" id="A0A9D1YEP4"/>
<accession>A0A9D1YEP4</accession>
<dbReference type="InterPro" id="IPR000160">
    <property type="entry name" value="GGDEF_dom"/>
</dbReference>
<dbReference type="SUPFAM" id="SSF55073">
    <property type="entry name" value="Nucleotide cyclase"/>
    <property type="match status" value="1"/>
</dbReference>
<dbReference type="PROSITE" id="PS50887">
    <property type="entry name" value="GGDEF"/>
    <property type="match status" value="1"/>
</dbReference>
<gene>
    <name evidence="2" type="ORF">H9838_09080</name>
</gene>
<dbReference type="SUPFAM" id="SSF55785">
    <property type="entry name" value="PYP-like sensor domain (PAS domain)"/>
    <property type="match status" value="1"/>
</dbReference>
<dbReference type="InterPro" id="IPR029787">
    <property type="entry name" value="Nucleotide_cyclase"/>
</dbReference>
<dbReference type="InterPro" id="IPR043128">
    <property type="entry name" value="Rev_trsase/Diguanyl_cyclase"/>
</dbReference>
<keyword evidence="2" id="KW-0808">Transferase</keyword>
<dbReference type="Pfam" id="PF00990">
    <property type="entry name" value="GGDEF"/>
    <property type="match status" value="1"/>
</dbReference>
<feature type="domain" description="GGDEF" evidence="1">
    <location>
        <begin position="53"/>
        <end position="184"/>
    </location>
</feature>
<dbReference type="EMBL" id="DXDU01000146">
    <property type="protein sequence ID" value="HIY27307.1"/>
    <property type="molecule type" value="Genomic_DNA"/>
</dbReference>
<name>A0A9D1YEP4_9FIRM</name>
<dbReference type="PANTHER" id="PTHR45138:SF9">
    <property type="entry name" value="DIGUANYLATE CYCLASE DGCM-RELATED"/>
    <property type="match status" value="1"/>
</dbReference>
<dbReference type="NCBIfam" id="TIGR00254">
    <property type="entry name" value="GGDEF"/>
    <property type="match status" value="1"/>
</dbReference>
<dbReference type="SMART" id="SM00267">
    <property type="entry name" value="GGDEF"/>
    <property type="match status" value="1"/>
</dbReference>
<evidence type="ECO:0000313" key="2">
    <source>
        <dbReference type="EMBL" id="HIY27307.1"/>
    </source>
</evidence>
<dbReference type="Gene3D" id="3.30.450.20">
    <property type="entry name" value="PAS domain"/>
    <property type="match status" value="1"/>
</dbReference>
<reference evidence="2" key="1">
    <citation type="journal article" date="2021" name="PeerJ">
        <title>Extensive microbial diversity within the chicken gut microbiome revealed by metagenomics and culture.</title>
        <authorList>
            <person name="Gilroy R."/>
            <person name="Ravi A."/>
            <person name="Getino M."/>
            <person name="Pursley I."/>
            <person name="Horton D.L."/>
            <person name="Alikhan N.F."/>
            <person name="Baker D."/>
            <person name="Gharbi K."/>
            <person name="Hall N."/>
            <person name="Watson M."/>
            <person name="Adriaenssens E.M."/>
            <person name="Foster-Nyarko E."/>
            <person name="Jarju S."/>
            <person name="Secka A."/>
            <person name="Antonio M."/>
            <person name="Oren A."/>
            <person name="Chaudhuri R.R."/>
            <person name="La Ragione R."/>
            <person name="Hildebrand F."/>
            <person name="Pallen M.J."/>
        </authorList>
    </citation>
    <scope>NUCLEOTIDE SEQUENCE</scope>
    <source>
        <strain evidence="2">1282</strain>
    </source>
</reference>
<dbReference type="GO" id="GO:0052621">
    <property type="term" value="F:diguanylate cyclase activity"/>
    <property type="evidence" value="ECO:0007669"/>
    <property type="project" value="UniProtKB-EC"/>
</dbReference>
<evidence type="ECO:0000259" key="1">
    <source>
        <dbReference type="PROSITE" id="PS50887"/>
    </source>
</evidence>
<dbReference type="InterPro" id="IPR050469">
    <property type="entry name" value="Diguanylate_Cyclase"/>
</dbReference>
<dbReference type="GO" id="GO:0005886">
    <property type="term" value="C:plasma membrane"/>
    <property type="evidence" value="ECO:0007669"/>
    <property type="project" value="TreeGrafter"/>
</dbReference>
<dbReference type="GO" id="GO:1902201">
    <property type="term" value="P:negative regulation of bacterial-type flagellum-dependent cell motility"/>
    <property type="evidence" value="ECO:0007669"/>
    <property type="project" value="TreeGrafter"/>
</dbReference>
<evidence type="ECO:0000313" key="3">
    <source>
        <dbReference type="Proteomes" id="UP000823915"/>
    </source>
</evidence>
<sequence>MEEKGRTASGAGLEHQLEELQRRATQDALSGLLNRETLELVVKDRLRSLGPEDTCALFIVDLDDFKRVNDTLGHQAGDRAIRQAGQILSNLFYARDIVGRLGGDEFAVFLYGSISLGLVRAKASQICGELQLVLGTEQTLTLTASVGVYLAGKGQEFEGLYHSADLALYKAKKNGKHQFYLKNGDVNLEDPGAPFRPVNAIPLGELLENMGSGVALLELGEDPQVIYVSPTFCGLIGEDPKAVKLPLPLSHFIYPQDYPGVLEALRESAGTGRTLEHSHRVRVAEGARWAWWRVYAVQIDYDAPHPVLLITASDVSQFKERELREEERIQGLLAALSQTSKQVWDVDLETGIFHAYTPEGKYKVLGPGEMKFPWDLMEQGWVHPNSVARFQLFAQELLEGSAQGFGNFAIRSADTGSYTRP</sequence>
<proteinExistence type="predicted"/>
<reference evidence="2" key="2">
    <citation type="submission" date="2021-04" db="EMBL/GenBank/DDBJ databases">
        <authorList>
            <person name="Gilroy R."/>
        </authorList>
    </citation>
    <scope>NUCLEOTIDE SEQUENCE</scope>
    <source>
        <strain evidence="2">1282</strain>
    </source>
</reference>
<dbReference type="InterPro" id="IPR035965">
    <property type="entry name" value="PAS-like_dom_sf"/>
</dbReference>
<protein>
    <submittedName>
        <fullName evidence="2">Diguanylate cyclase</fullName>
        <ecNumber evidence="2">2.7.7.65</ecNumber>
    </submittedName>
</protein>
<dbReference type="Proteomes" id="UP000823915">
    <property type="component" value="Unassembled WGS sequence"/>
</dbReference>